<reference evidence="2 3" key="1">
    <citation type="submission" date="2007-01" db="EMBL/GenBank/DDBJ databases">
        <authorList>
            <person name="Haygood M."/>
            <person name="Podell S."/>
            <person name="Anderson C."/>
            <person name="Hopkinson B."/>
            <person name="Roe K."/>
            <person name="Barbeau K."/>
            <person name="Gaasterland T."/>
            <person name="Ferriera S."/>
            <person name="Johnson J."/>
            <person name="Kravitz S."/>
            <person name="Beeson K."/>
            <person name="Sutton G."/>
            <person name="Rogers Y.-H."/>
            <person name="Friedman R."/>
            <person name="Frazier M."/>
            <person name="Venter J.C."/>
        </authorList>
    </citation>
    <scope>NUCLEOTIDE SEQUENCE [LARGE SCALE GENOMIC DNA]</scope>
    <source>
        <strain evidence="2 3">ATCC 23134</strain>
    </source>
</reference>
<dbReference type="GO" id="GO:0042834">
    <property type="term" value="F:peptidoglycan binding"/>
    <property type="evidence" value="ECO:0007669"/>
    <property type="project" value="InterPro"/>
</dbReference>
<feature type="domain" description="SPOR" evidence="1">
    <location>
        <begin position="156"/>
        <end position="225"/>
    </location>
</feature>
<dbReference type="eggNOG" id="ENOG5033D44">
    <property type="taxonomic scope" value="Bacteria"/>
</dbReference>
<comment type="caution">
    <text evidence="2">The sequence shown here is derived from an EMBL/GenBank/DDBJ whole genome shotgun (WGS) entry which is preliminary data.</text>
</comment>
<dbReference type="Pfam" id="PF05036">
    <property type="entry name" value="SPOR"/>
    <property type="match status" value="1"/>
</dbReference>
<proteinExistence type="predicted"/>
<protein>
    <recommendedName>
        <fullName evidence="1">SPOR domain-containing protein</fullName>
    </recommendedName>
</protein>
<sequence length="237" mass="27932">MCAYRTISQSTTQGKHRSFFRLWCLLFITKPTLIKKLELCIDRYQQAASVHTRKLINYTPMKRITTFGMFAMLMWLASCTPKGVPQTKKDVKENLSAKRLKYDYSIEKFDGKGLVINVPMEMNATDFKFYITEALNAILDNPISKKFGIHRERYEGYRIQIYRGRSKAMAAKARRRSYEIFPHLRPYMEYKSPTYRIKVGDFLEKYEYVKVFKRLKREFPSAMIVPSIVTVTVDYGD</sequence>
<dbReference type="EMBL" id="AAWS01000005">
    <property type="protein sequence ID" value="EAY30870.1"/>
    <property type="molecule type" value="Genomic_DNA"/>
</dbReference>
<name>A1ZFU6_MICM2</name>
<organism evidence="2 3">
    <name type="scientific">Microscilla marina ATCC 23134</name>
    <dbReference type="NCBI Taxonomy" id="313606"/>
    <lineage>
        <taxon>Bacteria</taxon>
        <taxon>Pseudomonadati</taxon>
        <taxon>Bacteroidota</taxon>
        <taxon>Cytophagia</taxon>
        <taxon>Cytophagales</taxon>
        <taxon>Microscillaceae</taxon>
        <taxon>Microscilla</taxon>
    </lineage>
</organism>
<evidence type="ECO:0000313" key="2">
    <source>
        <dbReference type="EMBL" id="EAY30870.1"/>
    </source>
</evidence>
<dbReference type="AlphaFoldDB" id="A1ZFU6"/>
<evidence type="ECO:0000313" key="3">
    <source>
        <dbReference type="Proteomes" id="UP000004095"/>
    </source>
</evidence>
<gene>
    <name evidence="2" type="ORF">M23134_01194</name>
</gene>
<keyword evidence="3" id="KW-1185">Reference proteome</keyword>
<dbReference type="InterPro" id="IPR007730">
    <property type="entry name" value="SPOR-like_dom"/>
</dbReference>
<evidence type="ECO:0000259" key="1">
    <source>
        <dbReference type="Pfam" id="PF05036"/>
    </source>
</evidence>
<accession>A1ZFU6</accession>
<dbReference type="Proteomes" id="UP000004095">
    <property type="component" value="Unassembled WGS sequence"/>
</dbReference>